<feature type="region of interest" description="Disordered" evidence="1">
    <location>
        <begin position="31"/>
        <end position="66"/>
    </location>
</feature>
<evidence type="ECO:0000313" key="3">
    <source>
        <dbReference type="Proteomes" id="UP001153269"/>
    </source>
</evidence>
<evidence type="ECO:0000256" key="1">
    <source>
        <dbReference type="SAM" id="MobiDB-lite"/>
    </source>
</evidence>
<reference evidence="2" key="1">
    <citation type="submission" date="2020-03" db="EMBL/GenBank/DDBJ databases">
        <authorList>
            <person name="Weist P."/>
        </authorList>
    </citation>
    <scope>NUCLEOTIDE SEQUENCE</scope>
</reference>
<protein>
    <submittedName>
        <fullName evidence="2">Uncharacterized protein</fullName>
    </submittedName>
</protein>
<proteinExistence type="predicted"/>
<keyword evidence="3" id="KW-1185">Reference proteome</keyword>
<feature type="compositionally biased region" description="Basic and acidic residues" evidence="1">
    <location>
        <begin position="36"/>
        <end position="52"/>
    </location>
</feature>
<sequence>MGRERKRERVWGGVNVLGYSREDVGRMMMMVSRRQQGKEGAEGEGEEREKAESSPTSVMNKSQLRSPRCLARRGPAGLHGYSSSQMSWFTLRERAKSCLYQLGTLADCFACHQLPTSTTSLNNGDVLLADRDREGLSVSLGL</sequence>
<gene>
    <name evidence="2" type="ORF">PLEPLA_LOCUS16372</name>
</gene>
<name>A0A9N7UCB9_PLEPL</name>
<dbReference type="EMBL" id="CADEAL010001050">
    <property type="protein sequence ID" value="CAB1428406.1"/>
    <property type="molecule type" value="Genomic_DNA"/>
</dbReference>
<dbReference type="Proteomes" id="UP001153269">
    <property type="component" value="Unassembled WGS sequence"/>
</dbReference>
<evidence type="ECO:0000313" key="2">
    <source>
        <dbReference type="EMBL" id="CAB1428406.1"/>
    </source>
</evidence>
<feature type="compositionally biased region" description="Polar residues" evidence="1">
    <location>
        <begin position="53"/>
        <end position="65"/>
    </location>
</feature>
<comment type="caution">
    <text evidence="2">The sequence shown here is derived from an EMBL/GenBank/DDBJ whole genome shotgun (WGS) entry which is preliminary data.</text>
</comment>
<accession>A0A9N7UCB9</accession>
<dbReference type="AlphaFoldDB" id="A0A9N7UCB9"/>
<organism evidence="2 3">
    <name type="scientific">Pleuronectes platessa</name>
    <name type="common">European plaice</name>
    <dbReference type="NCBI Taxonomy" id="8262"/>
    <lineage>
        <taxon>Eukaryota</taxon>
        <taxon>Metazoa</taxon>
        <taxon>Chordata</taxon>
        <taxon>Craniata</taxon>
        <taxon>Vertebrata</taxon>
        <taxon>Euteleostomi</taxon>
        <taxon>Actinopterygii</taxon>
        <taxon>Neopterygii</taxon>
        <taxon>Teleostei</taxon>
        <taxon>Neoteleostei</taxon>
        <taxon>Acanthomorphata</taxon>
        <taxon>Carangaria</taxon>
        <taxon>Pleuronectiformes</taxon>
        <taxon>Pleuronectoidei</taxon>
        <taxon>Pleuronectidae</taxon>
        <taxon>Pleuronectes</taxon>
    </lineage>
</organism>